<evidence type="ECO:0000313" key="11">
    <source>
        <dbReference type="Proteomes" id="UP000484015"/>
    </source>
</evidence>
<dbReference type="RefSeq" id="WP_155438683.1">
    <property type="nucleotide sequence ID" value="NZ_WNLA01000004.1"/>
</dbReference>
<dbReference type="GO" id="GO:0008610">
    <property type="term" value="P:lipid biosynthetic process"/>
    <property type="evidence" value="ECO:0007669"/>
    <property type="project" value="InterPro"/>
</dbReference>
<evidence type="ECO:0000256" key="4">
    <source>
        <dbReference type="ARBA" id="ARBA00022827"/>
    </source>
</evidence>
<dbReference type="InterPro" id="IPR016166">
    <property type="entry name" value="FAD-bd_PCMH"/>
</dbReference>
<feature type="domain" description="FAD-binding PCMH-type" evidence="9">
    <location>
        <begin position="87"/>
        <end position="267"/>
    </location>
</feature>
<keyword evidence="11" id="KW-1185">Reference proteome</keyword>
<dbReference type="PROSITE" id="PS51387">
    <property type="entry name" value="FAD_PCMH"/>
    <property type="match status" value="1"/>
</dbReference>
<feature type="binding site" evidence="7">
    <location>
        <begin position="119"/>
        <end position="125"/>
    </location>
    <ligand>
        <name>FAD</name>
        <dbReference type="ChEBI" id="CHEBI:57692"/>
    </ligand>
</feature>
<dbReference type="Proteomes" id="UP000484015">
    <property type="component" value="Unassembled WGS sequence"/>
</dbReference>
<dbReference type="PANTHER" id="PTHR46568:SF1">
    <property type="entry name" value="ALKYLDIHYDROXYACETONEPHOSPHATE SYNTHASE, PEROXISOMAL"/>
    <property type="match status" value="1"/>
</dbReference>
<dbReference type="PANTHER" id="PTHR46568">
    <property type="entry name" value="ALKYLDIHYDROXYACETONEPHOSPHATE SYNTHASE, PEROXISOMAL"/>
    <property type="match status" value="1"/>
</dbReference>
<dbReference type="GO" id="GO:0071949">
    <property type="term" value="F:FAD binding"/>
    <property type="evidence" value="ECO:0007669"/>
    <property type="project" value="InterPro"/>
</dbReference>
<dbReference type="InterPro" id="IPR036318">
    <property type="entry name" value="FAD-bd_PCMH-like_sf"/>
</dbReference>
<name>A0A6L6PZ85_9BURK</name>
<evidence type="ECO:0000256" key="3">
    <source>
        <dbReference type="ARBA" id="ARBA00022630"/>
    </source>
</evidence>
<dbReference type="Pfam" id="PF01565">
    <property type="entry name" value="FAD_binding_4"/>
    <property type="match status" value="1"/>
</dbReference>
<feature type="binding site" evidence="7">
    <location>
        <begin position="200"/>
        <end position="203"/>
    </location>
    <ligand>
        <name>FAD</name>
        <dbReference type="ChEBI" id="CHEBI:57692"/>
    </ligand>
</feature>
<dbReference type="Gene3D" id="3.30.300.330">
    <property type="match status" value="1"/>
</dbReference>
<organism evidence="10 11">
    <name type="scientific">Pseudoduganella ginsengisoli</name>
    <dbReference type="NCBI Taxonomy" id="1462440"/>
    <lineage>
        <taxon>Bacteria</taxon>
        <taxon>Pseudomonadati</taxon>
        <taxon>Pseudomonadota</taxon>
        <taxon>Betaproteobacteria</taxon>
        <taxon>Burkholderiales</taxon>
        <taxon>Oxalobacteraceae</taxon>
        <taxon>Telluria group</taxon>
        <taxon>Pseudoduganella</taxon>
    </lineage>
</organism>
<feature type="active site" description="Proton donor/acceptor" evidence="5">
    <location>
        <position position="451"/>
    </location>
</feature>
<evidence type="ECO:0000256" key="5">
    <source>
        <dbReference type="PIRSR" id="PIRSR625650-1"/>
    </source>
</evidence>
<dbReference type="InterPro" id="IPR016171">
    <property type="entry name" value="Vanillyl_alc_oxidase_C-sub2"/>
</dbReference>
<feature type="site" description="Important for enzyme activity" evidence="8">
    <location>
        <position position="302"/>
    </location>
</feature>
<sequence>MRRWNGWGDDTIHFALAPDALAFLAQRIGGSRSRDAGDDASFEQACAAVAPSRLPPHRLIDTGAAVRVRHALGQSLPDWLKLRYGRIGMAPDGVAFPESADDVRELLHYAQRYRVALIPHGGGTSVAGHLTVEDSAQPVLSVSTTRMCRLHHLDRESQLATFGAGVFGPDLEAQLRAHGYTLGHFPQSFEYSTLGGWIVTRSSGQQSLRYGRIEQLFAGGVMETPSGRLEIQTFPASAAGTDLREIVLGSEGRMGILTEATVRVTPAPEYEAFHAVFYPDWKSAETAVRELAQAKLGLSMLRLSNGVETQTMLALAGHKKLIGALEAYLSLRGCGEGKCMLMLGTSGGKPQARAAMAQALKLARKRGGVHIGCKMGDKWKQNRFRNVYLRNAAWEHGYVIDTVETAVDWPRVESTMQAVEAAAKQALATHGEMVHTYTHLSHLYAQGASVYTTFVYRLAGNFDEDMARWRTLKGAVSQAIVDCGGTISHQHGVGSDHAPYLAAEKGAAGIAAMAAIFRHFDPQGVMNPGKLLPDAQPAVASAQARGMAA</sequence>
<dbReference type="InterPro" id="IPR016164">
    <property type="entry name" value="FAD-linked_Oxase-like_C"/>
</dbReference>
<keyword evidence="4 7" id="KW-0274">FAD</keyword>
<dbReference type="OrthoDB" id="9811557at2"/>
<dbReference type="Gene3D" id="3.30.43.10">
    <property type="entry name" value="Uridine Diphospho-n-acetylenolpyruvylglucosamine Reductase, domain 2"/>
    <property type="match status" value="1"/>
</dbReference>
<dbReference type="InterPro" id="IPR006094">
    <property type="entry name" value="Oxid_FAD_bind_N"/>
</dbReference>
<dbReference type="FunFam" id="1.10.45.10:FF:000001">
    <property type="entry name" value="D-lactate dehydrogenase mitochondrial"/>
    <property type="match status" value="1"/>
</dbReference>
<gene>
    <name evidence="10" type="ORF">GM668_09395</name>
</gene>
<dbReference type="SUPFAM" id="SSF55103">
    <property type="entry name" value="FAD-linked oxidases, C-terminal domain"/>
    <property type="match status" value="1"/>
</dbReference>
<evidence type="ECO:0000256" key="1">
    <source>
        <dbReference type="ARBA" id="ARBA00001974"/>
    </source>
</evidence>
<feature type="binding site" evidence="6">
    <location>
        <position position="390"/>
    </location>
    <ligand>
        <name>substrate</name>
    </ligand>
</feature>
<evidence type="ECO:0000256" key="6">
    <source>
        <dbReference type="PIRSR" id="PIRSR625650-2"/>
    </source>
</evidence>
<dbReference type="EMBL" id="WNLA01000004">
    <property type="protein sequence ID" value="MTW02308.1"/>
    <property type="molecule type" value="Genomic_DNA"/>
</dbReference>
<dbReference type="InterPro" id="IPR016169">
    <property type="entry name" value="FAD-bd_PCMH_sub2"/>
</dbReference>
<dbReference type="Gene3D" id="3.30.70.3450">
    <property type="match status" value="1"/>
</dbReference>
<reference evidence="10 11" key="1">
    <citation type="submission" date="2019-11" db="EMBL/GenBank/DDBJ databases">
        <title>Type strains purchased from KCTC, JCM and DSMZ.</title>
        <authorList>
            <person name="Lu H."/>
        </authorList>
    </citation>
    <scope>NUCLEOTIDE SEQUENCE [LARGE SCALE GENOMIC DNA]</scope>
    <source>
        <strain evidence="10 11">KCTC 42409</strain>
    </source>
</reference>
<evidence type="ECO:0000256" key="2">
    <source>
        <dbReference type="ARBA" id="ARBA00008000"/>
    </source>
</evidence>
<proteinExistence type="inferred from homology"/>
<evidence type="ECO:0000313" key="10">
    <source>
        <dbReference type="EMBL" id="MTW02308.1"/>
    </source>
</evidence>
<accession>A0A6L6PZ85</accession>
<keyword evidence="3" id="KW-0285">Flavoprotein</keyword>
<evidence type="ECO:0000259" key="9">
    <source>
        <dbReference type="PROSITE" id="PS51387"/>
    </source>
</evidence>
<dbReference type="Gene3D" id="3.30.465.10">
    <property type="match status" value="1"/>
</dbReference>
<dbReference type="InterPro" id="IPR025650">
    <property type="entry name" value="Alkyl-DHAP_Synthase"/>
</dbReference>
<dbReference type="InterPro" id="IPR004113">
    <property type="entry name" value="FAD-bd_oxidored_4_C"/>
</dbReference>
<comment type="cofactor">
    <cofactor evidence="1 7">
        <name>FAD</name>
        <dbReference type="ChEBI" id="CHEBI:57692"/>
    </cofactor>
</comment>
<dbReference type="Pfam" id="PF02913">
    <property type="entry name" value="FAD-oxidase_C"/>
    <property type="match status" value="1"/>
</dbReference>
<dbReference type="Gene3D" id="1.10.45.10">
    <property type="entry name" value="Vanillyl-alcohol Oxidase, Chain A, domain 4"/>
    <property type="match status" value="1"/>
</dbReference>
<dbReference type="AlphaFoldDB" id="A0A6L6PZ85"/>
<dbReference type="InterPro" id="IPR016167">
    <property type="entry name" value="FAD-bd_PCMH_sub1"/>
</dbReference>
<comment type="similarity">
    <text evidence="2">Belongs to the FAD-binding oxidoreductase/transferase type 4 family.</text>
</comment>
<evidence type="ECO:0000256" key="8">
    <source>
        <dbReference type="PIRSR" id="PIRSR625650-4"/>
    </source>
</evidence>
<dbReference type="SUPFAM" id="SSF56176">
    <property type="entry name" value="FAD-binding/transporter-associated domain-like"/>
    <property type="match status" value="1"/>
</dbReference>
<evidence type="ECO:0000256" key="7">
    <source>
        <dbReference type="PIRSR" id="PIRSR625650-3"/>
    </source>
</evidence>
<protein>
    <submittedName>
        <fullName evidence="10">FAD-binding protein</fullName>
    </submittedName>
</protein>
<comment type="caution">
    <text evidence="10">The sequence shown here is derived from an EMBL/GenBank/DDBJ whole genome shotgun (WGS) entry which is preliminary data.</text>
</comment>
<dbReference type="GO" id="GO:0008609">
    <property type="term" value="F:alkylglycerone-phosphate synthase activity"/>
    <property type="evidence" value="ECO:0007669"/>
    <property type="project" value="InterPro"/>
</dbReference>